<evidence type="ECO:0000256" key="3">
    <source>
        <dbReference type="ARBA" id="ARBA00022490"/>
    </source>
</evidence>
<protein>
    <submittedName>
        <fullName evidence="7">Flagellar associated protein</fullName>
    </submittedName>
</protein>
<dbReference type="PANTHER" id="PTHR33865:SF3">
    <property type="entry name" value="PROTEIN FAM183B"/>
    <property type="match status" value="1"/>
</dbReference>
<keyword evidence="7" id="KW-0282">Flagellum</keyword>
<dbReference type="Pfam" id="PF14886">
    <property type="entry name" value="FAM183"/>
    <property type="match status" value="1"/>
</dbReference>
<gene>
    <name evidence="7" type="ORF">DUNSADRAFT_16305</name>
</gene>
<dbReference type="EMBL" id="MU070180">
    <property type="protein sequence ID" value="KAF5829285.1"/>
    <property type="molecule type" value="Genomic_DNA"/>
</dbReference>
<evidence type="ECO:0000313" key="8">
    <source>
        <dbReference type="Proteomes" id="UP000815325"/>
    </source>
</evidence>
<keyword evidence="4" id="KW-0206">Cytoskeleton</keyword>
<dbReference type="PANTHER" id="PTHR33865">
    <property type="entry name" value="PROTEIN FAM183B"/>
    <property type="match status" value="1"/>
</dbReference>
<evidence type="ECO:0000256" key="6">
    <source>
        <dbReference type="ARBA" id="ARBA00034777"/>
    </source>
</evidence>
<comment type="subcellular location">
    <subcellularLocation>
        <location evidence="1">Cell projection</location>
        <location evidence="1">Cilium</location>
    </subcellularLocation>
    <subcellularLocation>
        <location evidence="2">Cytoplasm</location>
        <location evidence="2">Cytoskeleton</location>
    </subcellularLocation>
</comment>
<keyword evidence="8" id="KW-1185">Reference proteome</keyword>
<evidence type="ECO:0000256" key="5">
    <source>
        <dbReference type="ARBA" id="ARBA00023273"/>
    </source>
</evidence>
<keyword evidence="3" id="KW-0963">Cytoplasm</keyword>
<reference evidence="7" key="1">
    <citation type="submission" date="2017-08" db="EMBL/GenBank/DDBJ databases">
        <authorList>
            <person name="Polle J.E."/>
            <person name="Barry K."/>
            <person name="Cushman J."/>
            <person name="Schmutz J."/>
            <person name="Tran D."/>
            <person name="Hathwaick L.T."/>
            <person name="Yim W.C."/>
            <person name="Jenkins J."/>
            <person name="Mckie-Krisberg Z.M."/>
            <person name="Prochnik S."/>
            <person name="Lindquist E."/>
            <person name="Dockter R.B."/>
            <person name="Adam C."/>
            <person name="Molina H."/>
            <person name="Bunkerborg J."/>
            <person name="Jin E."/>
            <person name="Buchheim M."/>
            <person name="Magnuson J."/>
        </authorList>
    </citation>
    <scope>NUCLEOTIDE SEQUENCE</scope>
    <source>
        <strain evidence="7">CCAP 19/18</strain>
    </source>
</reference>
<evidence type="ECO:0000256" key="4">
    <source>
        <dbReference type="ARBA" id="ARBA00023212"/>
    </source>
</evidence>
<evidence type="ECO:0000256" key="1">
    <source>
        <dbReference type="ARBA" id="ARBA00004138"/>
    </source>
</evidence>
<proteinExistence type="inferred from homology"/>
<keyword evidence="5" id="KW-0966">Cell projection</keyword>
<comment type="similarity">
    <text evidence="6">Belongs to the CFAP144 family.</text>
</comment>
<evidence type="ECO:0000256" key="2">
    <source>
        <dbReference type="ARBA" id="ARBA00004245"/>
    </source>
</evidence>
<dbReference type="Proteomes" id="UP000815325">
    <property type="component" value="Unassembled WGS sequence"/>
</dbReference>
<accession>A0ABQ7G3Z7</accession>
<dbReference type="InterPro" id="IPR029214">
    <property type="entry name" value="CFAP144"/>
</dbReference>
<name>A0ABQ7G3Z7_DUNSA</name>
<sequence>MAHLSNSNLDAVAKNSIWAEHVKKENKAIKLGETFSIRNPESMVILPEKPNRTRPAQSPSKDSVDAASTLLLDMSYLKETEKNPTERLALPVTANMEYGFFSKPLNPTNPMFDYKTRTCDVTKYANSFVNNTGSSPFARNDGIPK</sequence>
<evidence type="ECO:0000313" key="7">
    <source>
        <dbReference type="EMBL" id="KAF5829285.1"/>
    </source>
</evidence>
<organism evidence="7 8">
    <name type="scientific">Dunaliella salina</name>
    <name type="common">Green alga</name>
    <name type="synonym">Protococcus salinus</name>
    <dbReference type="NCBI Taxonomy" id="3046"/>
    <lineage>
        <taxon>Eukaryota</taxon>
        <taxon>Viridiplantae</taxon>
        <taxon>Chlorophyta</taxon>
        <taxon>core chlorophytes</taxon>
        <taxon>Chlorophyceae</taxon>
        <taxon>CS clade</taxon>
        <taxon>Chlamydomonadales</taxon>
        <taxon>Dunaliellaceae</taxon>
        <taxon>Dunaliella</taxon>
    </lineage>
</organism>
<comment type="caution">
    <text evidence="7">The sequence shown here is derived from an EMBL/GenBank/DDBJ whole genome shotgun (WGS) entry which is preliminary data.</text>
</comment>
<keyword evidence="7" id="KW-0969">Cilium</keyword>